<dbReference type="EMBL" id="AP018494">
    <property type="protein sequence ID" value="BBC61868.1"/>
    <property type="molecule type" value="Genomic_DNA"/>
</dbReference>
<evidence type="ECO:0000313" key="2">
    <source>
        <dbReference type="Proteomes" id="UP000269226"/>
    </source>
</evidence>
<organism evidence="1 2">
    <name type="scientific">Melissococcus plutonius</name>
    <dbReference type="NCBI Taxonomy" id="33970"/>
    <lineage>
        <taxon>Bacteria</taxon>
        <taxon>Bacillati</taxon>
        <taxon>Bacillota</taxon>
        <taxon>Bacilli</taxon>
        <taxon>Lactobacillales</taxon>
        <taxon>Enterococcaceae</taxon>
        <taxon>Melissococcus</taxon>
    </lineage>
</organism>
<reference evidence="1 2" key="1">
    <citation type="submission" date="2018-01" db="EMBL/GenBank/DDBJ databases">
        <title>Whole genome sequence of Melissococcus plutonius DAT561.</title>
        <authorList>
            <person name="Okumura K."/>
            <person name="Takamatsu D."/>
            <person name="Okura M."/>
        </authorList>
    </citation>
    <scope>NUCLEOTIDE SEQUENCE [LARGE SCALE GENOMIC DNA]</scope>
    <source>
        <strain evidence="1 2">DAT561</strain>
        <plasmid evidence="2">pmp19 dat561 dna</plasmid>
    </source>
</reference>
<sequence>MIKLYFLLLNKNHFFTIININKPIKKHIIIEIGTYHIFLMYSSSFSFLV</sequence>
<name>A0A2Z5Y4Z5_9ENTE</name>
<proteinExistence type="predicted"/>
<dbReference type="Proteomes" id="UP000269226">
    <property type="component" value="Plasmid pMP19"/>
</dbReference>
<protein>
    <submittedName>
        <fullName evidence="1">Uncharacterized protein</fullName>
    </submittedName>
</protein>
<accession>A0A2Z5Y4Z5</accession>
<gene>
    <name evidence="1" type="ORF">DAT561_p0006</name>
</gene>
<keyword evidence="1" id="KW-0614">Plasmid</keyword>
<geneLocation type="plasmid" evidence="2">
    <name>pmp19 dat561 dna</name>
</geneLocation>
<dbReference type="AlphaFoldDB" id="A0A2Z5Y4Z5"/>
<evidence type="ECO:0000313" key="1">
    <source>
        <dbReference type="EMBL" id="BBC61868.1"/>
    </source>
</evidence>